<dbReference type="Proteomes" id="UP000326924">
    <property type="component" value="Unassembled WGS sequence"/>
</dbReference>
<protein>
    <submittedName>
        <fullName evidence="1">Uncharacterized protein</fullName>
    </submittedName>
</protein>
<evidence type="ECO:0000313" key="2">
    <source>
        <dbReference type="Proteomes" id="UP000326924"/>
    </source>
</evidence>
<keyword evidence="2" id="KW-1185">Reference proteome</keyword>
<name>A0A5J5EP53_9PEZI</name>
<gene>
    <name evidence="1" type="ORF">FN846DRAFT_910006</name>
</gene>
<evidence type="ECO:0000313" key="1">
    <source>
        <dbReference type="EMBL" id="KAA8898539.1"/>
    </source>
</evidence>
<accession>A0A5J5EP53</accession>
<dbReference type="InParanoid" id="A0A5J5EP53"/>
<comment type="caution">
    <text evidence="1">The sequence shown here is derived from an EMBL/GenBank/DDBJ whole genome shotgun (WGS) entry which is preliminary data.</text>
</comment>
<dbReference type="EMBL" id="VXIS01000182">
    <property type="protein sequence ID" value="KAA8898539.1"/>
    <property type="molecule type" value="Genomic_DNA"/>
</dbReference>
<organism evidence="1 2">
    <name type="scientific">Sphaerosporella brunnea</name>
    <dbReference type="NCBI Taxonomy" id="1250544"/>
    <lineage>
        <taxon>Eukaryota</taxon>
        <taxon>Fungi</taxon>
        <taxon>Dikarya</taxon>
        <taxon>Ascomycota</taxon>
        <taxon>Pezizomycotina</taxon>
        <taxon>Pezizomycetes</taxon>
        <taxon>Pezizales</taxon>
        <taxon>Pyronemataceae</taxon>
        <taxon>Sphaerosporella</taxon>
    </lineage>
</organism>
<dbReference type="AlphaFoldDB" id="A0A5J5EP53"/>
<sequence>MVCAEPNGAPRACKLQTTVVFPSINNVAPGAREQRGASLGAPYGFPLDQQRRPWSSRAPGREPGGPLWFALHRMGPPGYTSWGQLWLSPRSTTSPLELASTGARAWGPPMVCAEPNGAPRVYKLGTTVAFPLINNVAPGAREHRGASLGAPYGLRCTKWGPQGIQLGDNRGFPLDQQQPSLGRVFFHATNVNYARFLRDTKVGRSVTEEDK</sequence>
<proteinExistence type="predicted"/>
<reference evidence="1 2" key="1">
    <citation type="submission" date="2019-09" db="EMBL/GenBank/DDBJ databases">
        <title>Draft genome of the ectomycorrhizal ascomycete Sphaerosporella brunnea.</title>
        <authorList>
            <consortium name="DOE Joint Genome Institute"/>
            <person name="Benucci G.M."/>
            <person name="Marozzi G."/>
            <person name="Antonielli L."/>
            <person name="Sanchez S."/>
            <person name="Marco P."/>
            <person name="Wang X."/>
            <person name="Falini L.B."/>
            <person name="Barry K."/>
            <person name="Haridas S."/>
            <person name="Lipzen A."/>
            <person name="Labutti K."/>
            <person name="Grigoriev I.V."/>
            <person name="Murat C."/>
            <person name="Martin F."/>
            <person name="Albertini E."/>
            <person name="Donnini D."/>
            <person name="Bonito G."/>
        </authorList>
    </citation>
    <scope>NUCLEOTIDE SEQUENCE [LARGE SCALE GENOMIC DNA]</scope>
    <source>
        <strain evidence="1 2">Sb_GMNB300</strain>
    </source>
</reference>